<name>A0AAE1DMV7_9GAST</name>
<dbReference type="EMBL" id="JAWDGP010003216">
    <property type="protein sequence ID" value="KAK3776429.1"/>
    <property type="molecule type" value="Genomic_DNA"/>
</dbReference>
<comment type="caution">
    <text evidence="1">The sequence shown here is derived from an EMBL/GenBank/DDBJ whole genome shotgun (WGS) entry which is preliminary data.</text>
</comment>
<evidence type="ECO:0000313" key="2">
    <source>
        <dbReference type="Proteomes" id="UP001283361"/>
    </source>
</evidence>
<reference evidence="1" key="1">
    <citation type="journal article" date="2023" name="G3 (Bethesda)">
        <title>A reference genome for the long-term kleptoplast-retaining sea slug Elysia crispata morphotype clarki.</title>
        <authorList>
            <person name="Eastman K.E."/>
            <person name="Pendleton A.L."/>
            <person name="Shaikh M.A."/>
            <person name="Suttiyut T."/>
            <person name="Ogas R."/>
            <person name="Tomko P."/>
            <person name="Gavelis G."/>
            <person name="Widhalm J.R."/>
            <person name="Wisecaver J.H."/>
        </authorList>
    </citation>
    <scope>NUCLEOTIDE SEQUENCE</scope>
    <source>
        <strain evidence="1">ECLA1</strain>
    </source>
</reference>
<organism evidence="1 2">
    <name type="scientific">Elysia crispata</name>
    <name type="common">lettuce slug</name>
    <dbReference type="NCBI Taxonomy" id="231223"/>
    <lineage>
        <taxon>Eukaryota</taxon>
        <taxon>Metazoa</taxon>
        <taxon>Spiralia</taxon>
        <taxon>Lophotrochozoa</taxon>
        <taxon>Mollusca</taxon>
        <taxon>Gastropoda</taxon>
        <taxon>Heterobranchia</taxon>
        <taxon>Euthyneura</taxon>
        <taxon>Panpulmonata</taxon>
        <taxon>Sacoglossa</taxon>
        <taxon>Placobranchoidea</taxon>
        <taxon>Plakobranchidae</taxon>
        <taxon>Elysia</taxon>
    </lineage>
</organism>
<evidence type="ECO:0000313" key="1">
    <source>
        <dbReference type="EMBL" id="KAK3776429.1"/>
    </source>
</evidence>
<protein>
    <submittedName>
        <fullName evidence="1">Uncharacterized protein</fullName>
    </submittedName>
</protein>
<proteinExistence type="predicted"/>
<accession>A0AAE1DMV7</accession>
<gene>
    <name evidence="1" type="ORF">RRG08_023781</name>
</gene>
<dbReference type="Proteomes" id="UP001283361">
    <property type="component" value="Unassembled WGS sequence"/>
</dbReference>
<dbReference type="AlphaFoldDB" id="A0AAE1DMV7"/>
<keyword evidence="2" id="KW-1185">Reference proteome</keyword>
<sequence>MCELLVCPLQPAWKACGAAVCPLQPAWRACVSCGLSSSTSLVSLCELLSVLFKQPGEPILVSLCELLVCPLQPAWKACGAAVCPLQPAWRACVSCCLSSSTSLVSLCELLSVLFNQLGEPLLAAVCPLQPACVPFLSVLSSPLVSPEWRSVQLYKLLQSPSFNIVLVGSSSPDYHRWIFVAG</sequence>